<gene>
    <name evidence="1" type="ORF">HMPREF0476_0734</name>
</gene>
<evidence type="ECO:0000313" key="1">
    <source>
        <dbReference type="EMBL" id="EGK10580.1"/>
    </source>
</evidence>
<reference evidence="1 2" key="1">
    <citation type="submission" date="2011-04" db="EMBL/GenBank/DDBJ databases">
        <authorList>
            <person name="Muzny D."/>
            <person name="Qin X."/>
            <person name="Deng J."/>
            <person name="Jiang H."/>
            <person name="Liu Y."/>
            <person name="Qu J."/>
            <person name="Song X.-Z."/>
            <person name="Zhang L."/>
            <person name="Thornton R."/>
            <person name="Coyle M."/>
            <person name="Francisco L."/>
            <person name="Jackson L."/>
            <person name="Javaid M."/>
            <person name="Korchina V."/>
            <person name="Kovar C."/>
            <person name="Mata R."/>
            <person name="Mathew T."/>
            <person name="Ngo R."/>
            <person name="Nguyen L."/>
            <person name="Nguyen N."/>
            <person name="Okwuonu G."/>
            <person name="Ongeri F."/>
            <person name="Pham C."/>
            <person name="Simmons D."/>
            <person name="Wilczek-Boney K."/>
            <person name="Hale W."/>
            <person name="Jakkamsetti A."/>
            <person name="Pham P."/>
            <person name="Ruth R."/>
            <person name="San Lucas F."/>
            <person name="Warren J."/>
            <person name="Zhang J."/>
            <person name="Zhao Z."/>
            <person name="Zhou C."/>
            <person name="Zhu D."/>
            <person name="Lee S."/>
            <person name="Bess C."/>
            <person name="Blankenburg K."/>
            <person name="Forbes L."/>
            <person name="Fu Q."/>
            <person name="Gubbala S."/>
            <person name="Hirani K."/>
            <person name="Jayaseelan J.C."/>
            <person name="Lara F."/>
            <person name="Munidasa M."/>
            <person name="Palculict T."/>
            <person name="Patil S."/>
            <person name="Pu L.-L."/>
            <person name="Saada N."/>
            <person name="Tang L."/>
            <person name="Weissenberger G."/>
            <person name="Zhu Y."/>
            <person name="Hemphill L."/>
            <person name="Shang Y."/>
            <person name="Youmans B."/>
            <person name="Ayvaz T."/>
            <person name="Ross M."/>
            <person name="Santibanez J."/>
            <person name="Aqrawi P."/>
            <person name="Gross S."/>
            <person name="Joshi V."/>
            <person name="Fowler G."/>
            <person name="Nazareth L."/>
            <person name="Reid J."/>
            <person name="Worley K."/>
            <person name="Petrosino J."/>
            <person name="Highlander S."/>
            <person name="Gibbs R."/>
        </authorList>
    </citation>
    <scope>NUCLEOTIDE SEQUENCE [LARGE SCALE GENOMIC DNA]</scope>
    <source>
        <strain evidence="1 2">ATCC 23330</strain>
    </source>
</reference>
<keyword evidence="2" id="KW-1185">Reference proteome</keyword>
<evidence type="ECO:0000313" key="2">
    <source>
        <dbReference type="Proteomes" id="UP000004207"/>
    </source>
</evidence>
<name>F5S6A1_KINKI</name>
<dbReference type="EMBL" id="AFHS01000020">
    <property type="protein sequence ID" value="EGK10580.1"/>
    <property type="molecule type" value="Genomic_DNA"/>
</dbReference>
<protein>
    <submittedName>
        <fullName evidence="1">Uncharacterized protein</fullName>
    </submittedName>
</protein>
<dbReference type="Proteomes" id="UP000004207">
    <property type="component" value="Unassembled WGS sequence"/>
</dbReference>
<proteinExistence type="predicted"/>
<sequence>MAVKIPHTRQRENFVYWAYPDVTLAQAREQAAIARQKQEKTKPEPPHIIPL</sequence>
<dbReference type="AlphaFoldDB" id="F5S6A1"/>
<organism evidence="1 2">
    <name type="scientific">Kingella kingae ATCC 23330</name>
    <dbReference type="NCBI Taxonomy" id="887327"/>
    <lineage>
        <taxon>Bacteria</taxon>
        <taxon>Pseudomonadati</taxon>
        <taxon>Pseudomonadota</taxon>
        <taxon>Betaproteobacteria</taxon>
        <taxon>Neisseriales</taxon>
        <taxon>Neisseriaceae</taxon>
        <taxon>Kingella</taxon>
    </lineage>
</organism>
<comment type="caution">
    <text evidence="1">The sequence shown here is derived from an EMBL/GenBank/DDBJ whole genome shotgun (WGS) entry which is preliminary data.</text>
</comment>
<dbReference type="HOGENOM" id="CLU_3099773_0_0_4"/>
<accession>F5S6A1</accession>